<name>A0A1G8FKF8_9FLAO</name>
<accession>A0A1G8FKF8</accession>
<dbReference type="PANTHER" id="PTHR42852:SF6">
    <property type="entry name" value="THIOL:DISULFIDE INTERCHANGE PROTEIN DSBE"/>
    <property type="match status" value="1"/>
</dbReference>
<dbReference type="InterPro" id="IPR036249">
    <property type="entry name" value="Thioredoxin-like_sf"/>
</dbReference>
<evidence type="ECO:0000256" key="3">
    <source>
        <dbReference type="ARBA" id="ARBA00023157"/>
    </source>
</evidence>
<keyword evidence="2" id="KW-0201">Cytochrome c-type biogenesis</keyword>
<sequence>MRKTVIALAFAAISFASCNQKTVTTEEITNEVEQQADTAKTEEVAKDTTVFAERALKQEFVGLDGKFINLEQILAQYKDKVVLIDVWAAWCPDCIKAVPTMQEIKKEFTDVVFLNLSLDKTQDSWKEAIKKHEIEGEHYFSMEGKGMKGDFGKALDLNWIPRYIVVGKDGKIALYNATEKNFEEIKELLNKIQ</sequence>
<protein>
    <submittedName>
        <fullName evidence="7">Thioredoxin-like</fullName>
    </submittedName>
</protein>
<dbReference type="STRING" id="702745.SAMN05421818_11739"/>
<evidence type="ECO:0000256" key="2">
    <source>
        <dbReference type="ARBA" id="ARBA00022748"/>
    </source>
</evidence>
<feature type="chain" id="PRO_5017338137" evidence="5">
    <location>
        <begin position="19"/>
        <end position="193"/>
    </location>
</feature>
<feature type="signal peptide" evidence="5">
    <location>
        <begin position="1"/>
        <end position="18"/>
    </location>
</feature>
<evidence type="ECO:0000313" key="8">
    <source>
        <dbReference type="Proteomes" id="UP000243588"/>
    </source>
</evidence>
<keyword evidence="4" id="KW-0676">Redox-active center</keyword>
<dbReference type="AlphaFoldDB" id="A0A1G8FKF8"/>
<evidence type="ECO:0000256" key="4">
    <source>
        <dbReference type="ARBA" id="ARBA00023284"/>
    </source>
</evidence>
<dbReference type="PROSITE" id="PS51352">
    <property type="entry name" value="THIOREDOXIN_2"/>
    <property type="match status" value="1"/>
</dbReference>
<dbReference type="Gene3D" id="3.40.30.10">
    <property type="entry name" value="Glutaredoxin"/>
    <property type="match status" value="1"/>
</dbReference>
<keyword evidence="5" id="KW-0732">Signal</keyword>
<organism evidence="7 8">
    <name type="scientific">Myroides phaeus</name>
    <dbReference type="NCBI Taxonomy" id="702745"/>
    <lineage>
        <taxon>Bacteria</taxon>
        <taxon>Pseudomonadati</taxon>
        <taxon>Bacteroidota</taxon>
        <taxon>Flavobacteriia</taxon>
        <taxon>Flavobacteriales</taxon>
        <taxon>Flavobacteriaceae</taxon>
        <taxon>Myroides</taxon>
    </lineage>
</organism>
<dbReference type="InterPro" id="IPR050553">
    <property type="entry name" value="Thioredoxin_ResA/DsbE_sf"/>
</dbReference>
<keyword evidence="8" id="KW-1185">Reference proteome</keyword>
<dbReference type="EMBL" id="FNDQ01000017">
    <property type="protein sequence ID" value="SDH82585.1"/>
    <property type="molecule type" value="Genomic_DNA"/>
</dbReference>
<dbReference type="PANTHER" id="PTHR42852">
    <property type="entry name" value="THIOL:DISULFIDE INTERCHANGE PROTEIN DSBE"/>
    <property type="match status" value="1"/>
</dbReference>
<evidence type="ECO:0000256" key="1">
    <source>
        <dbReference type="ARBA" id="ARBA00004196"/>
    </source>
</evidence>
<dbReference type="GO" id="GO:0017004">
    <property type="term" value="P:cytochrome complex assembly"/>
    <property type="evidence" value="ECO:0007669"/>
    <property type="project" value="UniProtKB-KW"/>
</dbReference>
<keyword evidence="3" id="KW-1015">Disulfide bond</keyword>
<dbReference type="PROSITE" id="PS51257">
    <property type="entry name" value="PROKAR_LIPOPROTEIN"/>
    <property type="match status" value="1"/>
</dbReference>
<dbReference type="Pfam" id="PF13905">
    <property type="entry name" value="Thioredoxin_8"/>
    <property type="match status" value="1"/>
</dbReference>
<evidence type="ECO:0000256" key="5">
    <source>
        <dbReference type="SAM" id="SignalP"/>
    </source>
</evidence>
<reference evidence="8" key="1">
    <citation type="submission" date="2016-10" db="EMBL/GenBank/DDBJ databases">
        <authorList>
            <person name="Varghese N."/>
            <person name="Submissions S."/>
        </authorList>
    </citation>
    <scope>NUCLEOTIDE SEQUENCE [LARGE SCALE GENOMIC DNA]</scope>
    <source>
        <strain evidence="8">DSM 23313</strain>
    </source>
</reference>
<comment type="subcellular location">
    <subcellularLocation>
        <location evidence="1">Cell envelope</location>
    </subcellularLocation>
</comment>
<evidence type="ECO:0000313" key="7">
    <source>
        <dbReference type="EMBL" id="SDH82585.1"/>
    </source>
</evidence>
<dbReference type="SUPFAM" id="SSF52833">
    <property type="entry name" value="Thioredoxin-like"/>
    <property type="match status" value="1"/>
</dbReference>
<dbReference type="InterPro" id="IPR012336">
    <property type="entry name" value="Thioredoxin-like_fold"/>
</dbReference>
<dbReference type="RefSeq" id="WP_090409591.1">
    <property type="nucleotide sequence ID" value="NZ_FNDQ01000017.1"/>
</dbReference>
<proteinExistence type="predicted"/>
<dbReference type="CDD" id="cd02966">
    <property type="entry name" value="TlpA_like_family"/>
    <property type="match status" value="1"/>
</dbReference>
<dbReference type="InterPro" id="IPR013766">
    <property type="entry name" value="Thioredoxin_domain"/>
</dbReference>
<evidence type="ECO:0000259" key="6">
    <source>
        <dbReference type="PROSITE" id="PS51352"/>
    </source>
</evidence>
<feature type="domain" description="Thioredoxin" evidence="6">
    <location>
        <begin position="49"/>
        <end position="193"/>
    </location>
</feature>
<dbReference type="Proteomes" id="UP000243588">
    <property type="component" value="Unassembled WGS sequence"/>
</dbReference>
<gene>
    <name evidence="7" type="ORF">SAMN05421818_11739</name>
</gene>
<dbReference type="GO" id="GO:0030313">
    <property type="term" value="C:cell envelope"/>
    <property type="evidence" value="ECO:0007669"/>
    <property type="project" value="UniProtKB-SubCell"/>
</dbReference>